<feature type="signal peptide" evidence="1">
    <location>
        <begin position="1"/>
        <end position="20"/>
    </location>
</feature>
<dbReference type="RefSeq" id="WP_303283729.1">
    <property type="nucleotide sequence ID" value="NZ_BAABCZ010000012.1"/>
</dbReference>
<dbReference type="EMBL" id="JAUOEM010000006">
    <property type="protein sequence ID" value="MDO5989082.1"/>
    <property type="molecule type" value="Genomic_DNA"/>
</dbReference>
<evidence type="ECO:0000313" key="2">
    <source>
        <dbReference type="EMBL" id="MDO5989082.1"/>
    </source>
</evidence>
<sequence>MKKVILIVLCLLFFRNNIHAQKEIPTKAINGTYHLLVPARDGSKKQFLQVGENNGVKILVMASCEQCIPATYMYNAKASNDVGKPVYGKSGIYVITYDANSYISVMPKSPMVALGEGVWGTFAYYNFFSTDKNKVTAMTKDKVEAYAIKFSEDIINGTKDINVAGGNGEFFAVSKLKHAGEYYKSVQVEFVESGEKQIKMLVSSGYSVGTYYFLPEYSKLLGFDVYGDRGNLREYIFSENNIAFIWAKFRGSGELGQETWGEYDVFNYFHKDQQTIRKLDLDKSKQEDIGTKLLVWTKKAKVYGDKKYSDKQTEKIKNERLPKKGLQNLSLEAQALVASKNWANQYGWQETITKVYFTDTDWSIYRNSLTGAQLGRRISGVIVMKRKDGRCSYHYAVFAQQCNGSGYQKVFTEGITPGQNILECKYVN</sequence>
<gene>
    <name evidence="2" type="ORF">Q4Q39_16885</name>
</gene>
<feature type="chain" id="PRO_5046627636" evidence="1">
    <location>
        <begin position="21"/>
        <end position="428"/>
    </location>
</feature>
<accession>A0ABT8X5G0</accession>
<dbReference type="Proteomes" id="UP001176891">
    <property type="component" value="Unassembled WGS sequence"/>
</dbReference>
<evidence type="ECO:0000256" key="1">
    <source>
        <dbReference type="SAM" id="SignalP"/>
    </source>
</evidence>
<comment type="caution">
    <text evidence="2">The sequence shown here is derived from an EMBL/GenBank/DDBJ whole genome shotgun (WGS) entry which is preliminary data.</text>
</comment>
<reference evidence="2" key="1">
    <citation type="submission" date="2023-07" db="EMBL/GenBank/DDBJ databases">
        <title>Two novel species in the genus Flavivirga.</title>
        <authorList>
            <person name="Kwon K."/>
        </authorList>
    </citation>
    <scope>NUCLEOTIDE SEQUENCE</scope>
    <source>
        <strain evidence="2">KACC 14157</strain>
    </source>
</reference>
<proteinExistence type="predicted"/>
<keyword evidence="3" id="KW-1185">Reference proteome</keyword>
<evidence type="ECO:0000313" key="3">
    <source>
        <dbReference type="Proteomes" id="UP001176891"/>
    </source>
</evidence>
<name>A0ABT8X5G0_9FLAO</name>
<organism evidence="2 3">
    <name type="scientific">Flavivirga amylovorans</name>
    <dbReference type="NCBI Taxonomy" id="870486"/>
    <lineage>
        <taxon>Bacteria</taxon>
        <taxon>Pseudomonadati</taxon>
        <taxon>Bacteroidota</taxon>
        <taxon>Flavobacteriia</taxon>
        <taxon>Flavobacteriales</taxon>
        <taxon>Flavobacteriaceae</taxon>
        <taxon>Flavivirga</taxon>
    </lineage>
</organism>
<protein>
    <submittedName>
        <fullName evidence="2">Uncharacterized protein</fullName>
    </submittedName>
</protein>
<keyword evidence="1" id="KW-0732">Signal</keyword>